<dbReference type="SMART" id="SM00382">
    <property type="entry name" value="AAA"/>
    <property type="match status" value="2"/>
</dbReference>
<dbReference type="PANTHER" id="PTHR24223">
    <property type="entry name" value="ATP-BINDING CASSETTE SUB-FAMILY C"/>
    <property type="match status" value="1"/>
</dbReference>
<dbReference type="PROSITE" id="PS50893">
    <property type="entry name" value="ABC_TRANSPORTER_2"/>
    <property type="match status" value="2"/>
</dbReference>
<dbReference type="InterPro" id="IPR027417">
    <property type="entry name" value="P-loop_NTPase"/>
</dbReference>
<feature type="domain" description="ABC transporter" evidence="5">
    <location>
        <begin position="253"/>
        <end position="555"/>
    </location>
</feature>
<dbReference type="CDD" id="cd03250">
    <property type="entry name" value="ABCC_MRP_domain1"/>
    <property type="match status" value="1"/>
</dbReference>
<comment type="subcellular location">
    <subcellularLocation>
        <location evidence="1">Membrane</location>
        <topology evidence="1">Multi-pass membrane protein</topology>
    </subcellularLocation>
</comment>
<dbReference type="Gene3D" id="3.40.50.300">
    <property type="entry name" value="P-loop containing nucleotide triphosphate hydrolases"/>
    <property type="match status" value="2"/>
</dbReference>
<reference evidence="6" key="1">
    <citation type="submission" date="2022-07" db="EMBL/GenBank/DDBJ databases">
        <title>Phylogenomic reconstructions and comparative analyses of Kickxellomycotina fungi.</title>
        <authorList>
            <person name="Reynolds N.K."/>
            <person name="Stajich J.E."/>
            <person name="Barry K."/>
            <person name="Grigoriev I.V."/>
            <person name="Crous P."/>
            <person name="Smith M.E."/>
        </authorList>
    </citation>
    <scope>NUCLEOTIDE SEQUENCE</scope>
    <source>
        <strain evidence="6">NBRC 105413</strain>
    </source>
</reference>
<dbReference type="InterPro" id="IPR050173">
    <property type="entry name" value="ABC_transporter_C-like"/>
</dbReference>
<dbReference type="Pfam" id="PF00005">
    <property type="entry name" value="ABC_tran"/>
    <property type="match status" value="2"/>
</dbReference>
<dbReference type="InterPro" id="IPR003439">
    <property type="entry name" value="ABC_transporter-like_ATP-bd"/>
</dbReference>
<dbReference type="GO" id="GO:0005524">
    <property type="term" value="F:ATP binding"/>
    <property type="evidence" value="ECO:0007669"/>
    <property type="project" value="UniProtKB-KW"/>
</dbReference>
<keyword evidence="4" id="KW-0067">ATP-binding</keyword>
<gene>
    <name evidence="6" type="ORF">LPJ64_001194</name>
</gene>
<comment type="similarity">
    <text evidence="2">Belongs to the ABC transporter superfamily. ABCC family. Conjugate transporter (TC 3.A.1.208) subfamily.</text>
</comment>
<dbReference type="PANTHER" id="PTHR24223:SF456">
    <property type="entry name" value="MULTIDRUG RESISTANCE-ASSOCIATED PROTEIN LETHAL(2)03659"/>
    <property type="match status" value="1"/>
</dbReference>
<sequence>MNSCSFNWKKPEALLENVNFSTEQGELVGVVGLTGSGKSSLLEAMCGEMEMTKGTGHIGGSVGYQMQTPWIMNDTLRANIIFGHEFDKEFFWKVIDACALTEDLHPWPDADLTVIGEQGINISGGQGAHVALARAVYSQSDICILDDPLSAVDAHVKRHILDNVLLDKVLLGNKLRIIATHVETILPSEYMITCAIIWSLVWDINSISGIDKHLTESAAKIDKYCQFIEIEPEAPYIVEDCHPASEWPEHGKIEFCNFSMRYHEDLGLALDNNNLTIYPSEKIGIVGCNGAGKSSLVKALFRFVHGTTSGKILIDGKDISKFGVSDMRSCLGAIPQESFISNDIFAKNLDPLGHYSIEDMWSALIKCNIVGFINQSQKSKSNKKKKYETDEYDSKKEEFYAQQKEENKKRDKRWKQSGWMMKILLFIFEEKTKKYVKIKFVKRPNSLHKNALYQLVKFSKGQVQLFSFCQMLMCKHKGLILDEATADIDLNTNKHIQSLIQNEFKDCTVLTIAHHLDTIKNSDRIIVMDQGKIVEVGLPKELMEKGGFFAKLIESSEY</sequence>
<proteinExistence type="inferred from homology"/>
<dbReference type="EMBL" id="JANBOH010000030">
    <property type="protein sequence ID" value="KAJ1647418.1"/>
    <property type="molecule type" value="Genomic_DNA"/>
</dbReference>
<dbReference type="SUPFAM" id="SSF52540">
    <property type="entry name" value="P-loop containing nucleoside triphosphate hydrolases"/>
    <property type="match status" value="2"/>
</dbReference>
<dbReference type="AlphaFoldDB" id="A0A9W8CM54"/>
<dbReference type="GO" id="GO:0042626">
    <property type="term" value="F:ATPase-coupled transmembrane transporter activity"/>
    <property type="evidence" value="ECO:0007669"/>
    <property type="project" value="TreeGrafter"/>
</dbReference>
<dbReference type="GO" id="GO:0016020">
    <property type="term" value="C:membrane"/>
    <property type="evidence" value="ECO:0007669"/>
    <property type="project" value="UniProtKB-SubCell"/>
</dbReference>
<evidence type="ECO:0000256" key="4">
    <source>
        <dbReference type="ARBA" id="ARBA00022840"/>
    </source>
</evidence>
<evidence type="ECO:0000256" key="1">
    <source>
        <dbReference type="ARBA" id="ARBA00004141"/>
    </source>
</evidence>
<comment type="caution">
    <text evidence="6">The sequence shown here is derived from an EMBL/GenBank/DDBJ whole genome shotgun (WGS) entry which is preliminary data.</text>
</comment>
<feature type="domain" description="ABC transporter" evidence="5">
    <location>
        <begin position="1"/>
        <end position="237"/>
    </location>
</feature>
<evidence type="ECO:0000256" key="3">
    <source>
        <dbReference type="ARBA" id="ARBA00022741"/>
    </source>
</evidence>
<evidence type="ECO:0000313" key="6">
    <source>
        <dbReference type="EMBL" id="KAJ1647418.1"/>
    </source>
</evidence>
<protein>
    <recommendedName>
        <fullName evidence="5">ABC transporter domain-containing protein</fullName>
    </recommendedName>
</protein>
<dbReference type="Proteomes" id="UP001145021">
    <property type="component" value="Unassembled WGS sequence"/>
</dbReference>
<evidence type="ECO:0000313" key="7">
    <source>
        <dbReference type="Proteomes" id="UP001145021"/>
    </source>
</evidence>
<keyword evidence="3" id="KW-0547">Nucleotide-binding</keyword>
<accession>A0A9W8CM54</accession>
<dbReference type="GO" id="GO:0016887">
    <property type="term" value="F:ATP hydrolysis activity"/>
    <property type="evidence" value="ECO:0007669"/>
    <property type="project" value="InterPro"/>
</dbReference>
<keyword evidence="7" id="KW-1185">Reference proteome</keyword>
<organism evidence="6 7">
    <name type="scientific">Coemansia asiatica</name>
    <dbReference type="NCBI Taxonomy" id="1052880"/>
    <lineage>
        <taxon>Eukaryota</taxon>
        <taxon>Fungi</taxon>
        <taxon>Fungi incertae sedis</taxon>
        <taxon>Zoopagomycota</taxon>
        <taxon>Kickxellomycotina</taxon>
        <taxon>Kickxellomycetes</taxon>
        <taxon>Kickxellales</taxon>
        <taxon>Kickxellaceae</taxon>
        <taxon>Coemansia</taxon>
    </lineage>
</organism>
<evidence type="ECO:0000259" key="5">
    <source>
        <dbReference type="PROSITE" id="PS50893"/>
    </source>
</evidence>
<evidence type="ECO:0000256" key="2">
    <source>
        <dbReference type="ARBA" id="ARBA00009726"/>
    </source>
</evidence>
<dbReference type="InterPro" id="IPR003593">
    <property type="entry name" value="AAA+_ATPase"/>
</dbReference>
<name>A0A9W8CM54_9FUNG</name>